<accession>A0A1N6EBZ3</accession>
<protein>
    <submittedName>
        <fullName evidence="2">Uncharacterized protein</fullName>
    </submittedName>
</protein>
<evidence type="ECO:0000313" key="2">
    <source>
        <dbReference type="EMBL" id="SIN80540.1"/>
    </source>
</evidence>
<keyword evidence="3" id="KW-1185">Reference proteome</keyword>
<gene>
    <name evidence="2" type="ORF">SAMN04488055_1468</name>
</gene>
<name>A0A1N6EBZ3_9BACT</name>
<sequence>MIKKISVTLFVAILCTIVAHAQTNTFPTTGNVGIGTTNPQATLEVNGTAQSNMFLFGGVGGNNGVNHYDYGIYQEPGAWAFPFPKLVINYHTGIKMVGYYGYGGIKFYTGVGTGGVPTGLAFSIGDGDNHVRVSNSLLVSQSVGIGTANTGSYALAVEGTIGARKVKVTQQAGWADFVFEPAYRFPSIYEVEKFVKQYKHLPGIPSEKEVTENGIDVGEMNKLLLQKIEEQMLYIIELNKKIDNLSTQVKAVTEKAGN</sequence>
<proteinExistence type="predicted"/>
<evidence type="ECO:0000256" key="1">
    <source>
        <dbReference type="SAM" id="SignalP"/>
    </source>
</evidence>
<dbReference type="RefSeq" id="WP_200798229.1">
    <property type="nucleotide sequence ID" value="NZ_FSRA01000001.1"/>
</dbReference>
<organism evidence="2 3">
    <name type="scientific">Chitinophaga niabensis</name>
    <dbReference type="NCBI Taxonomy" id="536979"/>
    <lineage>
        <taxon>Bacteria</taxon>
        <taxon>Pseudomonadati</taxon>
        <taxon>Bacteroidota</taxon>
        <taxon>Chitinophagia</taxon>
        <taxon>Chitinophagales</taxon>
        <taxon>Chitinophagaceae</taxon>
        <taxon>Chitinophaga</taxon>
    </lineage>
</organism>
<keyword evidence="1" id="KW-0732">Signal</keyword>
<dbReference type="Proteomes" id="UP000185003">
    <property type="component" value="Unassembled WGS sequence"/>
</dbReference>
<dbReference type="STRING" id="536979.SAMN04488055_1468"/>
<reference evidence="2 3" key="1">
    <citation type="submission" date="2016-11" db="EMBL/GenBank/DDBJ databases">
        <authorList>
            <person name="Jaros S."/>
            <person name="Januszkiewicz K."/>
            <person name="Wedrychowicz H."/>
        </authorList>
    </citation>
    <scope>NUCLEOTIDE SEQUENCE [LARGE SCALE GENOMIC DNA]</scope>
    <source>
        <strain evidence="2 3">DSM 24787</strain>
    </source>
</reference>
<dbReference type="AlphaFoldDB" id="A0A1N6EBZ3"/>
<feature type="chain" id="PRO_5012952429" evidence="1">
    <location>
        <begin position="22"/>
        <end position="258"/>
    </location>
</feature>
<dbReference type="EMBL" id="FSRA01000001">
    <property type="protein sequence ID" value="SIN80540.1"/>
    <property type="molecule type" value="Genomic_DNA"/>
</dbReference>
<feature type="signal peptide" evidence="1">
    <location>
        <begin position="1"/>
        <end position="21"/>
    </location>
</feature>
<evidence type="ECO:0000313" key="3">
    <source>
        <dbReference type="Proteomes" id="UP000185003"/>
    </source>
</evidence>